<evidence type="ECO:0000313" key="1">
    <source>
        <dbReference type="EMBL" id="NKY18856.1"/>
    </source>
</evidence>
<name>A0A846X2R7_9ACTN</name>
<accession>A0A846X2R7</accession>
<dbReference type="EMBL" id="JAAXOQ010000012">
    <property type="protein sequence ID" value="NKY18856.1"/>
    <property type="molecule type" value="Genomic_DNA"/>
</dbReference>
<protein>
    <recommendedName>
        <fullName evidence="3">Phage tail family protein</fullName>
    </recommendedName>
</protein>
<sequence length="256" mass="28266">MIGMKFGEYNLQDPPRIWVSETDIYSSPESQVQAETLARADGAVVVDQRLKPKPYSIQGVIRRESIAELELAIDELKLAMATVNQAMDLDYANGVRRFLSYPTAPIITRKARNTSALFNVQFICPDGVGWSLDRSVLLNPTTIVDSVVTLPLVVEGTYKAEPELTLIVNAIGSGVARTVTISNEATQRGLSVKRNWLPGDVLQTDSLHKTVFVNSVPTEFTGQFPEWKPGAGGLTYLDDFTSRSVTLDGAYTRRWL</sequence>
<comment type="caution">
    <text evidence="1">The sequence shown here is derived from an EMBL/GenBank/DDBJ whole genome shotgun (WGS) entry which is preliminary data.</text>
</comment>
<dbReference type="Proteomes" id="UP000582646">
    <property type="component" value="Unassembled WGS sequence"/>
</dbReference>
<gene>
    <name evidence="1" type="ORF">HF999_10800</name>
</gene>
<reference evidence="1 2" key="1">
    <citation type="submission" date="2020-04" db="EMBL/GenBank/DDBJ databases">
        <title>MicrobeNet Type strains.</title>
        <authorList>
            <person name="Nicholson A.C."/>
        </authorList>
    </citation>
    <scope>NUCLEOTIDE SEQUENCE [LARGE SCALE GENOMIC DNA]</scope>
    <source>
        <strain evidence="1 2">DSM 44113</strain>
    </source>
</reference>
<evidence type="ECO:0008006" key="3">
    <source>
        <dbReference type="Google" id="ProtNLM"/>
    </source>
</evidence>
<dbReference type="AlphaFoldDB" id="A0A846X2R7"/>
<proteinExistence type="predicted"/>
<keyword evidence="2" id="KW-1185">Reference proteome</keyword>
<organism evidence="1 2">
    <name type="scientific">Tsukamurella spumae</name>
    <dbReference type="NCBI Taxonomy" id="44753"/>
    <lineage>
        <taxon>Bacteria</taxon>
        <taxon>Bacillati</taxon>
        <taxon>Actinomycetota</taxon>
        <taxon>Actinomycetes</taxon>
        <taxon>Mycobacteriales</taxon>
        <taxon>Tsukamurellaceae</taxon>
        <taxon>Tsukamurella</taxon>
    </lineage>
</organism>
<dbReference type="RefSeq" id="WP_168545883.1">
    <property type="nucleotide sequence ID" value="NZ_BAAAKS010000005.1"/>
</dbReference>
<evidence type="ECO:0000313" key="2">
    <source>
        <dbReference type="Proteomes" id="UP000582646"/>
    </source>
</evidence>